<accession>A0ABQ5DD41</accession>
<sequence length="105" mass="11656">MASRFIRNKLKGLGLVGAMELELRSGFQAIACFRDFRTFMRAGLFIDTQIFGNYDRQLVVDSLTSGEVGSSARARKASTSSRRCGIATGRSRLENLELPEYILTS</sequence>
<reference evidence="1" key="1">
    <citation type="journal article" date="2022" name="Int. J. Mol. Sci.">
        <title>Draft Genome of Tanacetum Coccineum: Genomic Comparison of Closely Related Tanacetum-Family Plants.</title>
        <authorList>
            <person name="Yamashiro T."/>
            <person name="Shiraishi A."/>
            <person name="Nakayama K."/>
            <person name="Satake H."/>
        </authorList>
    </citation>
    <scope>NUCLEOTIDE SEQUENCE</scope>
</reference>
<dbReference type="EMBL" id="BQNB010015203">
    <property type="protein sequence ID" value="GJT37190.1"/>
    <property type="molecule type" value="Genomic_DNA"/>
</dbReference>
<organism evidence="1 2">
    <name type="scientific">Tanacetum coccineum</name>
    <dbReference type="NCBI Taxonomy" id="301880"/>
    <lineage>
        <taxon>Eukaryota</taxon>
        <taxon>Viridiplantae</taxon>
        <taxon>Streptophyta</taxon>
        <taxon>Embryophyta</taxon>
        <taxon>Tracheophyta</taxon>
        <taxon>Spermatophyta</taxon>
        <taxon>Magnoliopsida</taxon>
        <taxon>eudicotyledons</taxon>
        <taxon>Gunneridae</taxon>
        <taxon>Pentapetalae</taxon>
        <taxon>asterids</taxon>
        <taxon>campanulids</taxon>
        <taxon>Asterales</taxon>
        <taxon>Asteraceae</taxon>
        <taxon>Asteroideae</taxon>
        <taxon>Anthemideae</taxon>
        <taxon>Anthemidinae</taxon>
        <taxon>Tanacetum</taxon>
    </lineage>
</organism>
<keyword evidence="2" id="KW-1185">Reference proteome</keyword>
<gene>
    <name evidence="1" type="ORF">Tco_0937055</name>
</gene>
<proteinExistence type="predicted"/>
<evidence type="ECO:0000313" key="2">
    <source>
        <dbReference type="Proteomes" id="UP001151760"/>
    </source>
</evidence>
<name>A0ABQ5DD41_9ASTR</name>
<reference evidence="1" key="2">
    <citation type="submission" date="2022-01" db="EMBL/GenBank/DDBJ databases">
        <authorList>
            <person name="Yamashiro T."/>
            <person name="Shiraishi A."/>
            <person name="Satake H."/>
            <person name="Nakayama K."/>
        </authorList>
    </citation>
    <scope>NUCLEOTIDE SEQUENCE</scope>
</reference>
<evidence type="ECO:0000313" key="1">
    <source>
        <dbReference type="EMBL" id="GJT37190.1"/>
    </source>
</evidence>
<protein>
    <submittedName>
        <fullName evidence="1">Uncharacterized protein</fullName>
    </submittedName>
</protein>
<comment type="caution">
    <text evidence="1">The sequence shown here is derived from an EMBL/GenBank/DDBJ whole genome shotgun (WGS) entry which is preliminary data.</text>
</comment>
<dbReference type="Proteomes" id="UP001151760">
    <property type="component" value="Unassembled WGS sequence"/>
</dbReference>